<dbReference type="PROSITE" id="PS50949">
    <property type="entry name" value="HTH_GNTR"/>
    <property type="match status" value="1"/>
</dbReference>
<keyword evidence="3" id="KW-0804">Transcription</keyword>
<dbReference type="PANTHER" id="PTHR43537:SF44">
    <property type="entry name" value="GNTR FAMILY REGULATORY PROTEIN"/>
    <property type="match status" value="1"/>
</dbReference>
<dbReference type="InterPro" id="IPR011711">
    <property type="entry name" value="GntR_C"/>
</dbReference>
<dbReference type="Pfam" id="PF00392">
    <property type="entry name" value="GntR"/>
    <property type="match status" value="1"/>
</dbReference>
<dbReference type="Gene3D" id="1.20.120.530">
    <property type="entry name" value="GntR ligand-binding domain-like"/>
    <property type="match status" value="1"/>
</dbReference>
<accession>A0A344UVB2</accession>
<dbReference type="AlphaFoldDB" id="A0A344UVB2"/>
<dbReference type="GO" id="GO:0003677">
    <property type="term" value="F:DNA binding"/>
    <property type="evidence" value="ECO:0007669"/>
    <property type="project" value="UniProtKB-KW"/>
</dbReference>
<dbReference type="EMBL" id="CP025198">
    <property type="protein sequence ID" value="AXE39210.1"/>
    <property type="molecule type" value="Genomic_DNA"/>
</dbReference>
<dbReference type="InterPro" id="IPR000524">
    <property type="entry name" value="Tscrpt_reg_HTH_GntR"/>
</dbReference>
<keyword evidence="2" id="KW-0238">DNA-binding</keyword>
<evidence type="ECO:0000256" key="3">
    <source>
        <dbReference type="ARBA" id="ARBA00023163"/>
    </source>
</evidence>
<protein>
    <submittedName>
        <fullName evidence="5">Putative D-xylose utilization operon transcriptional repressor</fullName>
    </submittedName>
</protein>
<evidence type="ECO:0000313" key="6">
    <source>
        <dbReference type="Proteomes" id="UP000251995"/>
    </source>
</evidence>
<dbReference type="Gene3D" id="1.10.10.10">
    <property type="entry name" value="Winged helix-like DNA-binding domain superfamily/Winged helix DNA-binding domain"/>
    <property type="match status" value="1"/>
</dbReference>
<dbReference type="RefSeq" id="WP_114045122.1">
    <property type="nucleotide sequence ID" value="NZ_CP025198.1"/>
</dbReference>
<name>A0A344UVB2_9ACTN</name>
<evidence type="ECO:0000256" key="2">
    <source>
        <dbReference type="ARBA" id="ARBA00023125"/>
    </source>
</evidence>
<evidence type="ECO:0000259" key="4">
    <source>
        <dbReference type="PROSITE" id="PS50949"/>
    </source>
</evidence>
<dbReference type="InterPro" id="IPR008920">
    <property type="entry name" value="TF_FadR/GntR_C"/>
</dbReference>
<sequence>MTRQFLATSVSETIGRRIVDGELPPGRGMTLEGIEAEFEISRSVAREAVKILESLHLVHSRRRVGVEVLAETDWDVLAPRVIEWRLAGPGRSRQLTWISELRSGVEPVAARLASARARGRDCGDLTAAVVGMTSAAADLDMERYLAHDIDFHRILLTASGNPLIAAHEQVVEAVLTGRTRLLPFVPNPQAIALHRNVVDAVVSHDPQAAETAMRAIVAEAQQAMGA</sequence>
<evidence type="ECO:0000313" key="5">
    <source>
        <dbReference type="EMBL" id="AXE39210.1"/>
    </source>
</evidence>
<dbReference type="PANTHER" id="PTHR43537">
    <property type="entry name" value="TRANSCRIPTIONAL REGULATOR, GNTR FAMILY"/>
    <property type="match status" value="1"/>
</dbReference>
<dbReference type="Proteomes" id="UP000251995">
    <property type="component" value="Chromosome"/>
</dbReference>
<evidence type="ECO:0000256" key="1">
    <source>
        <dbReference type="ARBA" id="ARBA00023015"/>
    </source>
</evidence>
<dbReference type="InterPro" id="IPR036390">
    <property type="entry name" value="WH_DNA-bd_sf"/>
</dbReference>
<feature type="domain" description="HTH gntR-type" evidence="4">
    <location>
        <begin position="4"/>
        <end position="71"/>
    </location>
</feature>
<dbReference type="SMART" id="SM00895">
    <property type="entry name" value="FCD"/>
    <property type="match status" value="1"/>
</dbReference>
<organism evidence="5 6">
    <name type="scientific">Acidipropionibacterium virtanenii</name>
    <dbReference type="NCBI Taxonomy" id="2057246"/>
    <lineage>
        <taxon>Bacteria</taxon>
        <taxon>Bacillati</taxon>
        <taxon>Actinomycetota</taxon>
        <taxon>Actinomycetes</taxon>
        <taxon>Propionibacteriales</taxon>
        <taxon>Propionibacteriaceae</taxon>
        <taxon>Acidipropionibacterium</taxon>
    </lineage>
</organism>
<proteinExistence type="predicted"/>
<dbReference type="OrthoDB" id="4164516at2"/>
<dbReference type="SUPFAM" id="SSF48008">
    <property type="entry name" value="GntR ligand-binding domain-like"/>
    <property type="match status" value="1"/>
</dbReference>
<dbReference type="InterPro" id="IPR036388">
    <property type="entry name" value="WH-like_DNA-bd_sf"/>
</dbReference>
<dbReference type="GO" id="GO:0003700">
    <property type="term" value="F:DNA-binding transcription factor activity"/>
    <property type="evidence" value="ECO:0007669"/>
    <property type="project" value="InterPro"/>
</dbReference>
<dbReference type="Pfam" id="PF07729">
    <property type="entry name" value="FCD"/>
    <property type="match status" value="1"/>
</dbReference>
<reference evidence="5 6" key="1">
    <citation type="submission" date="2017-12" db="EMBL/GenBank/DDBJ databases">
        <title>The whole genome sequence of the Acidipropionibacterium virtanenii sp. nov. type strain JS278.</title>
        <authorList>
            <person name="Laine P."/>
            <person name="Deptula P."/>
            <person name="Varmanen P."/>
            <person name="Auvinen P."/>
        </authorList>
    </citation>
    <scope>NUCLEOTIDE SEQUENCE [LARGE SCALE GENOMIC DNA]</scope>
    <source>
        <strain evidence="5 6">JS278</strain>
    </source>
</reference>
<keyword evidence="6" id="KW-1185">Reference proteome</keyword>
<gene>
    <name evidence="5" type="primary">gntR</name>
    <name evidence="5" type="ORF">JS278_02057</name>
</gene>
<dbReference type="SUPFAM" id="SSF46785">
    <property type="entry name" value="Winged helix' DNA-binding domain"/>
    <property type="match status" value="1"/>
</dbReference>
<dbReference type="SMART" id="SM00345">
    <property type="entry name" value="HTH_GNTR"/>
    <property type="match status" value="1"/>
</dbReference>
<keyword evidence="1" id="KW-0805">Transcription regulation</keyword>
<dbReference type="KEGG" id="acij:JS278_02057"/>